<feature type="region of interest" description="Disordered" evidence="13">
    <location>
        <begin position="1"/>
        <end position="24"/>
    </location>
</feature>
<dbReference type="InterPro" id="IPR024571">
    <property type="entry name" value="ERAP1-like_C_dom"/>
</dbReference>
<protein>
    <recommendedName>
        <fullName evidence="5 12">Aminopeptidase N</fullName>
        <ecNumber evidence="4 12">3.4.11.2</ecNumber>
    </recommendedName>
</protein>
<dbReference type="FunFam" id="1.10.390.10:FF:000004">
    <property type="entry name" value="Aminopeptidase N"/>
    <property type="match status" value="1"/>
</dbReference>
<keyword evidence="7" id="KW-0645">Protease</keyword>
<dbReference type="EMBL" id="BMVG01000001">
    <property type="protein sequence ID" value="GHD98979.1"/>
    <property type="molecule type" value="Genomic_DNA"/>
</dbReference>
<dbReference type="GO" id="GO:0016020">
    <property type="term" value="C:membrane"/>
    <property type="evidence" value="ECO:0007669"/>
    <property type="project" value="TreeGrafter"/>
</dbReference>
<dbReference type="Gene3D" id="1.10.390.10">
    <property type="entry name" value="Neutral Protease Domain 2"/>
    <property type="match status" value="1"/>
</dbReference>
<evidence type="ECO:0000256" key="13">
    <source>
        <dbReference type="SAM" id="MobiDB-lite"/>
    </source>
</evidence>
<dbReference type="Pfam" id="PF17900">
    <property type="entry name" value="Peptidase_M1_N"/>
    <property type="match status" value="1"/>
</dbReference>
<keyword evidence="11" id="KW-0482">Metalloprotease</keyword>
<evidence type="ECO:0000313" key="18">
    <source>
        <dbReference type="Proteomes" id="UP000655443"/>
    </source>
</evidence>
<dbReference type="GO" id="GO:0043171">
    <property type="term" value="P:peptide catabolic process"/>
    <property type="evidence" value="ECO:0007669"/>
    <property type="project" value="TreeGrafter"/>
</dbReference>
<dbReference type="InterPro" id="IPR001930">
    <property type="entry name" value="Peptidase_M1"/>
</dbReference>
<evidence type="ECO:0000256" key="10">
    <source>
        <dbReference type="ARBA" id="ARBA00022833"/>
    </source>
</evidence>
<feature type="domain" description="ERAP1-like C-terminal" evidence="15">
    <location>
        <begin position="586"/>
        <end position="896"/>
    </location>
</feature>
<evidence type="ECO:0000256" key="9">
    <source>
        <dbReference type="ARBA" id="ARBA00022801"/>
    </source>
</evidence>
<dbReference type="SUPFAM" id="SSF55486">
    <property type="entry name" value="Metalloproteases ('zincins'), catalytic domain"/>
    <property type="match status" value="1"/>
</dbReference>
<dbReference type="GO" id="GO:0016285">
    <property type="term" value="F:alanyl aminopeptidase activity"/>
    <property type="evidence" value="ECO:0007669"/>
    <property type="project" value="UniProtKB-EC"/>
</dbReference>
<evidence type="ECO:0000256" key="5">
    <source>
        <dbReference type="ARBA" id="ARBA00015611"/>
    </source>
</evidence>
<evidence type="ECO:0000259" key="16">
    <source>
        <dbReference type="Pfam" id="PF17900"/>
    </source>
</evidence>
<keyword evidence="10" id="KW-0862">Zinc</keyword>
<dbReference type="InterPro" id="IPR014782">
    <property type="entry name" value="Peptidase_M1_dom"/>
</dbReference>
<reference evidence="17" key="2">
    <citation type="submission" date="2020-09" db="EMBL/GenBank/DDBJ databases">
        <authorList>
            <person name="Sun Q."/>
            <person name="Ohkuma M."/>
        </authorList>
    </citation>
    <scope>NUCLEOTIDE SEQUENCE</scope>
    <source>
        <strain evidence="17">JCM 4714</strain>
    </source>
</reference>
<evidence type="ECO:0000256" key="7">
    <source>
        <dbReference type="ARBA" id="ARBA00022670"/>
    </source>
</evidence>
<dbReference type="Pfam" id="PF11838">
    <property type="entry name" value="ERAP1_C"/>
    <property type="match status" value="1"/>
</dbReference>
<dbReference type="GO" id="GO:0005737">
    <property type="term" value="C:cytoplasm"/>
    <property type="evidence" value="ECO:0007669"/>
    <property type="project" value="TreeGrafter"/>
</dbReference>
<dbReference type="Pfam" id="PF01433">
    <property type="entry name" value="Peptidase_M1"/>
    <property type="match status" value="1"/>
</dbReference>
<name>A0A918YCG9_9ACTN</name>
<dbReference type="InterPro" id="IPR027268">
    <property type="entry name" value="Peptidase_M4/M1_CTD_sf"/>
</dbReference>
<dbReference type="GO" id="GO:0005615">
    <property type="term" value="C:extracellular space"/>
    <property type="evidence" value="ECO:0007669"/>
    <property type="project" value="TreeGrafter"/>
</dbReference>
<evidence type="ECO:0000256" key="6">
    <source>
        <dbReference type="ARBA" id="ARBA00022438"/>
    </source>
</evidence>
<accession>A0A918YCG9</accession>
<evidence type="ECO:0000256" key="4">
    <source>
        <dbReference type="ARBA" id="ARBA00012564"/>
    </source>
</evidence>
<dbReference type="EC" id="3.4.11.2" evidence="4 12"/>
<keyword evidence="8" id="KW-0479">Metal-binding</keyword>
<proteinExistence type="inferred from homology"/>
<dbReference type="InterPro" id="IPR045357">
    <property type="entry name" value="Aminopeptidase_N-like_N"/>
</dbReference>
<organism evidence="17 18">
    <name type="scientific">Streptomyces alanosinicus</name>
    <dbReference type="NCBI Taxonomy" id="68171"/>
    <lineage>
        <taxon>Bacteria</taxon>
        <taxon>Bacillati</taxon>
        <taxon>Actinomycetota</taxon>
        <taxon>Actinomycetes</taxon>
        <taxon>Kitasatosporales</taxon>
        <taxon>Streptomycetaceae</taxon>
        <taxon>Streptomyces</taxon>
    </lineage>
</organism>
<dbReference type="GO" id="GO:0042277">
    <property type="term" value="F:peptide binding"/>
    <property type="evidence" value="ECO:0007669"/>
    <property type="project" value="TreeGrafter"/>
</dbReference>
<comment type="caution">
    <text evidence="17">The sequence shown here is derived from an EMBL/GenBank/DDBJ whole genome shotgun (WGS) entry which is preliminary data.</text>
</comment>
<dbReference type="Gene3D" id="2.60.40.1730">
    <property type="entry name" value="tricorn interacting facor f3 domain"/>
    <property type="match status" value="1"/>
</dbReference>
<dbReference type="FunFam" id="2.60.40.1730:FF:000010">
    <property type="entry name" value="Putative aminopeptidase N"/>
    <property type="match status" value="1"/>
</dbReference>
<evidence type="ECO:0000256" key="2">
    <source>
        <dbReference type="ARBA" id="ARBA00001947"/>
    </source>
</evidence>
<gene>
    <name evidence="17" type="ORF">GCM10010339_08310</name>
</gene>
<dbReference type="AlphaFoldDB" id="A0A918YCG9"/>
<dbReference type="InterPro" id="IPR042097">
    <property type="entry name" value="Aminopeptidase_N-like_N_sf"/>
</dbReference>
<dbReference type="InterPro" id="IPR012778">
    <property type="entry name" value="Pept_M1_aminopeptidase"/>
</dbReference>
<evidence type="ECO:0000256" key="3">
    <source>
        <dbReference type="ARBA" id="ARBA00010136"/>
    </source>
</evidence>
<dbReference type="Proteomes" id="UP000655443">
    <property type="component" value="Unassembled WGS sequence"/>
</dbReference>
<dbReference type="GO" id="GO:0006508">
    <property type="term" value="P:proteolysis"/>
    <property type="evidence" value="ECO:0007669"/>
    <property type="project" value="UniProtKB-UniRule"/>
</dbReference>
<dbReference type="CDD" id="cd09602">
    <property type="entry name" value="M1_APN"/>
    <property type="match status" value="1"/>
</dbReference>
<evidence type="ECO:0000256" key="8">
    <source>
        <dbReference type="ARBA" id="ARBA00022723"/>
    </source>
</evidence>
<dbReference type="SUPFAM" id="SSF63737">
    <property type="entry name" value="Leukotriene A4 hydrolase N-terminal domain"/>
    <property type="match status" value="1"/>
</dbReference>
<feature type="domain" description="Aminopeptidase N-like N-terminal" evidence="16">
    <location>
        <begin position="171"/>
        <end position="243"/>
    </location>
</feature>
<dbReference type="GO" id="GO:0070006">
    <property type="term" value="F:metalloaminopeptidase activity"/>
    <property type="evidence" value="ECO:0007669"/>
    <property type="project" value="TreeGrafter"/>
</dbReference>
<evidence type="ECO:0000256" key="12">
    <source>
        <dbReference type="NCBIfam" id="TIGR02412"/>
    </source>
</evidence>
<dbReference type="PANTHER" id="PTHR11533">
    <property type="entry name" value="PROTEASE M1 ZINC METALLOPROTEASE"/>
    <property type="match status" value="1"/>
</dbReference>
<dbReference type="PRINTS" id="PR00756">
    <property type="entry name" value="ALADIPTASE"/>
</dbReference>
<keyword evidence="18" id="KW-1185">Reference proteome</keyword>
<comment type="cofactor">
    <cofactor evidence="2">
        <name>Zn(2+)</name>
        <dbReference type="ChEBI" id="CHEBI:29105"/>
    </cofactor>
</comment>
<sequence>MSLLKGDSFPGQRPCPPGHSLVPGVRGAWQDRSCSAAIDVSRRPRDHEGVPHVPGENLSRDEARERAALLSVDGYDVSLDLRSAVGDGDGEPRTFRSVTTIRFRCSEPGAATFADLIAPSVTSVSLNGRDLDPGQVFDGSRIALEDLAAENELVVDAQCAYSRTGEGMHRFVDPEDGEVYLYTQYEPADSRRVFANFEQPDLKAPYRFEVRAPEGWTVWSNGAGERADSVWRFAETKPISTYITCVVAGPYHYVTDSYTRTFEDGTKLEIPLGALCRKGLAPHFDADDVFLVTRQGLDFFHDHFDYPYPFGKYDQAFVPEYNLGAMENPGLVTFREEYIFRGKVTQASYEARANVILHEMAHMWFGDLVTMEWWDDLWLKESFADFMGTFANVGATRFKDAWITFANRRKAWAYRADQLPSTHPVTADIRDLEDAKLNFDGITYAKGASVLKQLVAYVGQDAFLEGARRYFKRHAYGNTRLGDLLSVLGETSGRDMSAWARAWLQTAGVNSLTPQVLLDPSGRVAELAVVQEAPESHPEERPHRVAVGLYRRTPEGTLARYARVETDVDGPRTVVAELAGAEAPELVLVNDDDLTYCKIRFDDTSLAALREHLGALTDPLARALCWSALWNMTRDALLPARDFIALVLRFGGRESDIGVLQMLHAWANSALVHYAAPGWRAAGGELLAEGALRELRAAEPGSEHQLAWARFFATVAVAEPDLKLLTELLDGTSTIDGLEMDQELRWAFLEPLAAHGAAGESVLAAELARDDTASGKRHQVRCLAARPSAAVKAQAWAQVVESDALSNALVEATIAGFDQPAQRELTAPYAEKYFAAIERVWRERSIQIGMDVVQGLFPALQDRPETLAATDAWLTEHRDAPPALRRLVLEARDDLARALNAQACDATATAG</sequence>
<dbReference type="InterPro" id="IPR050344">
    <property type="entry name" value="Peptidase_M1_aminopeptidases"/>
</dbReference>
<evidence type="ECO:0000256" key="11">
    <source>
        <dbReference type="ARBA" id="ARBA00023049"/>
    </source>
</evidence>
<feature type="domain" description="Peptidase M1 membrane alanine aminopeptidase" evidence="14">
    <location>
        <begin position="293"/>
        <end position="503"/>
    </location>
</feature>
<evidence type="ECO:0000259" key="15">
    <source>
        <dbReference type="Pfam" id="PF11838"/>
    </source>
</evidence>
<keyword evidence="9" id="KW-0378">Hydrolase</keyword>
<evidence type="ECO:0000259" key="14">
    <source>
        <dbReference type="Pfam" id="PF01433"/>
    </source>
</evidence>
<dbReference type="NCBIfam" id="TIGR02412">
    <property type="entry name" value="pepN_strep_liv"/>
    <property type="match status" value="1"/>
</dbReference>
<evidence type="ECO:0000256" key="1">
    <source>
        <dbReference type="ARBA" id="ARBA00000098"/>
    </source>
</evidence>
<reference evidence="17" key="1">
    <citation type="journal article" date="2014" name="Int. J. Syst. Evol. Microbiol.">
        <title>Complete genome sequence of Corynebacterium casei LMG S-19264T (=DSM 44701T), isolated from a smear-ripened cheese.</title>
        <authorList>
            <consortium name="US DOE Joint Genome Institute (JGI-PGF)"/>
            <person name="Walter F."/>
            <person name="Albersmeier A."/>
            <person name="Kalinowski J."/>
            <person name="Ruckert C."/>
        </authorList>
    </citation>
    <scope>NUCLEOTIDE SEQUENCE</scope>
    <source>
        <strain evidence="17">JCM 4714</strain>
    </source>
</reference>
<dbReference type="PANTHER" id="PTHR11533:SF174">
    <property type="entry name" value="PUROMYCIN-SENSITIVE AMINOPEPTIDASE-RELATED"/>
    <property type="match status" value="1"/>
</dbReference>
<keyword evidence="6 17" id="KW-0031">Aminopeptidase</keyword>
<comment type="similarity">
    <text evidence="3">Belongs to the peptidase M1 family.</text>
</comment>
<dbReference type="GO" id="GO:0008270">
    <property type="term" value="F:zinc ion binding"/>
    <property type="evidence" value="ECO:0007669"/>
    <property type="project" value="UniProtKB-UniRule"/>
</dbReference>
<evidence type="ECO:0000313" key="17">
    <source>
        <dbReference type="EMBL" id="GHD98979.1"/>
    </source>
</evidence>
<comment type="catalytic activity">
    <reaction evidence="1">
        <text>Release of an N-terminal amino acid, Xaa-|-Yaa- from a peptide, amide or arylamide. Xaa is preferably Ala, but may be most amino acids including Pro (slow action). When a terminal hydrophobic residue is followed by a prolyl residue, the two may be released as an intact Xaa-Pro dipeptide.</text>
        <dbReference type="EC" id="3.4.11.2"/>
    </reaction>
</comment>